<dbReference type="AlphaFoldDB" id="A0AAQ3T3B1"/>
<organism evidence="2 3">
    <name type="scientific">Paspalum notatum var. saurae</name>
    <dbReference type="NCBI Taxonomy" id="547442"/>
    <lineage>
        <taxon>Eukaryota</taxon>
        <taxon>Viridiplantae</taxon>
        <taxon>Streptophyta</taxon>
        <taxon>Embryophyta</taxon>
        <taxon>Tracheophyta</taxon>
        <taxon>Spermatophyta</taxon>
        <taxon>Magnoliopsida</taxon>
        <taxon>Liliopsida</taxon>
        <taxon>Poales</taxon>
        <taxon>Poaceae</taxon>
        <taxon>PACMAD clade</taxon>
        <taxon>Panicoideae</taxon>
        <taxon>Andropogonodae</taxon>
        <taxon>Paspaleae</taxon>
        <taxon>Paspalinae</taxon>
        <taxon>Paspalum</taxon>
    </lineage>
</organism>
<proteinExistence type="predicted"/>
<sequence>MAGTSSKTLSCFWLLMLLALSSEEFGASGETCMPAVTLGCLKDSSCRKPCCNDDSDYSDWRCRDFLCICCRDTFDDPNPKSCSP</sequence>
<dbReference type="Proteomes" id="UP001341281">
    <property type="component" value="Chromosome 03"/>
</dbReference>
<feature type="chain" id="PRO_5042839215" evidence="1">
    <location>
        <begin position="30"/>
        <end position="84"/>
    </location>
</feature>
<dbReference type="EMBL" id="CP144747">
    <property type="protein sequence ID" value="WVZ66278.1"/>
    <property type="molecule type" value="Genomic_DNA"/>
</dbReference>
<evidence type="ECO:0000313" key="3">
    <source>
        <dbReference type="Proteomes" id="UP001341281"/>
    </source>
</evidence>
<reference evidence="2 3" key="1">
    <citation type="submission" date="2024-02" db="EMBL/GenBank/DDBJ databases">
        <title>High-quality chromosome-scale genome assembly of Pensacola bahiagrass (Paspalum notatum Flugge var. saurae).</title>
        <authorList>
            <person name="Vega J.M."/>
            <person name="Podio M."/>
            <person name="Orjuela J."/>
            <person name="Siena L.A."/>
            <person name="Pessino S.C."/>
            <person name="Combes M.C."/>
            <person name="Mariac C."/>
            <person name="Albertini E."/>
            <person name="Pupilli F."/>
            <person name="Ortiz J.P.A."/>
            <person name="Leblanc O."/>
        </authorList>
    </citation>
    <scope>NUCLEOTIDE SEQUENCE [LARGE SCALE GENOMIC DNA]</scope>
    <source>
        <strain evidence="2">R1</strain>
        <tissue evidence="2">Leaf</tissue>
    </source>
</reference>
<feature type="signal peptide" evidence="1">
    <location>
        <begin position="1"/>
        <end position="29"/>
    </location>
</feature>
<keyword evidence="3" id="KW-1185">Reference proteome</keyword>
<accession>A0AAQ3T3B1</accession>
<gene>
    <name evidence="2" type="ORF">U9M48_015522</name>
</gene>
<evidence type="ECO:0000256" key="1">
    <source>
        <dbReference type="SAM" id="SignalP"/>
    </source>
</evidence>
<protein>
    <submittedName>
        <fullName evidence="2">Uncharacterized protein</fullName>
    </submittedName>
</protein>
<name>A0AAQ3T3B1_PASNO</name>
<keyword evidence="1" id="KW-0732">Signal</keyword>
<evidence type="ECO:0000313" key="2">
    <source>
        <dbReference type="EMBL" id="WVZ66278.1"/>
    </source>
</evidence>